<dbReference type="InterPro" id="IPR003305">
    <property type="entry name" value="CenC_carb-bd"/>
</dbReference>
<keyword evidence="1" id="KW-0378">Hydrolase</keyword>
<evidence type="ECO:0000256" key="1">
    <source>
        <dbReference type="ARBA" id="ARBA00022801"/>
    </source>
</evidence>
<dbReference type="AlphaFoldDB" id="M5RHN6"/>
<feature type="domain" description="CBM-cenC" evidence="2">
    <location>
        <begin position="14"/>
        <end position="124"/>
    </location>
</feature>
<dbReference type="Gene3D" id="2.60.120.260">
    <property type="entry name" value="Galactose-binding domain-like"/>
    <property type="match status" value="1"/>
</dbReference>
<keyword evidence="4" id="KW-1185">Reference proteome</keyword>
<name>M5RHN6_9BACT</name>
<dbReference type="PATRIC" id="fig|1265738.3.peg.4284"/>
<evidence type="ECO:0000313" key="4">
    <source>
        <dbReference type="Proteomes" id="UP000011991"/>
    </source>
</evidence>
<gene>
    <name evidence="3" type="ORF">RMSM_04278</name>
</gene>
<evidence type="ECO:0000259" key="2">
    <source>
        <dbReference type="Pfam" id="PF02018"/>
    </source>
</evidence>
<dbReference type="Proteomes" id="UP000011991">
    <property type="component" value="Unassembled WGS sequence"/>
</dbReference>
<dbReference type="GO" id="GO:0016798">
    <property type="term" value="F:hydrolase activity, acting on glycosyl bonds"/>
    <property type="evidence" value="ECO:0007669"/>
    <property type="project" value="InterPro"/>
</dbReference>
<organism evidence="3 4">
    <name type="scientific">Rhodopirellula maiorica SM1</name>
    <dbReference type="NCBI Taxonomy" id="1265738"/>
    <lineage>
        <taxon>Bacteria</taxon>
        <taxon>Pseudomonadati</taxon>
        <taxon>Planctomycetota</taxon>
        <taxon>Planctomycetia</taxon>
        <taxon>Pirellulales</taxon>
        <taxon>Pirellulaceae</taxon>
        <taxon>Novipirellula</taxon>
    </lineage>
</organism>
<proteinExistence type="predicted"/>
<reference evidence="3 4" key="1">
    <citation type="journal article" date="2013" name="Mar. Genomics">
        <title>Expression of sulfatases in Rhodopirellula baltica and the diversity of sulfatases in the genus Rhodopirellula.</title>
        <authorList>
            <person name="Wegner C.E."/>
            <person name="Richter-Heitmann T."/>
            <person name="Klindworth A."/>
            <person name="Klockow C."/>
            <person name="Richter M."/>
            <person name="Achstetter T."/>
            <person name="Glockner F.O."/>
            <person name="Harder J."/>
        </authorList>
    </citation>
    <scope>NUCLEOTIDE SEQUENCE [LARGE SCALE GENOMIC DNA]</scope>
    <source>
        <strain evidence="3 4">SM1</strain>
    </source>
</reference>
<sequence>MTNPEFSLADEDFPKGWRLGQKQQVVSVDPQDKPPGATRSLHVEINIEVGSQLGEIGQTITVKPNTLYRVSGWMKGSRSGIAFYQIKRRKGRKELERIGTKKNGTDWQRVEVRFNSGDADNVQLLCRWAHGAKQVGTQVRFSQTELIEATGLPREGEHDPIAVATFESIGLYWKPREGSADNVCQVAYKPWVPRRGGEVMIFGSIRISTVGDRRTVKSIVAVWCTFSRAPSMTFVCD</sequence>
<comment type="caution">
    <text evidence="3">The sequence shown here is derived from an EMBL/GenBank/DDBJ whole genome shotgun (WGS) entry which is preliminary data.</text>
</comment>
<dbReference type="Pfam" id="PF02018">
    <property type="entry name" value="CBM_4_9"/>
    <property type="match status" value="1"/>
</dbReference>
<accession>M5RHN6</accession>
<protein>
    <submittedName>
        <fullName evidence="3">Lipolytic protein G-D-S-L family</fullName>
    </submittedName>
</protein>
<evidence type="ECO:0000313" key="3">
    <source>
        <dbReference type="EMBL" id="EMI18803.1"/>
    </source>
</evidence>
<dbReference type="EMBL" id="ANOG01000613">
    <property type="protein sequence ID" value="EMI18803.1"/>
    <property type="molecule type" value="Genomic_DNA"/>
</dbReference>